<keyword evidence="4 5" id="KW-0472">Membrane</keyword>
<evidence type="ECO:0000313" key="6">
    <source>
        <dbReference type="EMBL" id="RYC28809.1"/>
    </source>
</evidence>
<accession>A0A4Q2TXH5</accession>
<proteinExistence type="predicted"/>
<comment type="caution">
    <text evidence="6">The sequence shown here is derived from an EMBL/GenBank/DDBJ whole genome shotgun (WGS) entry which is preliminary data.</text>
</comment>
<feature type="non-terminal residue" evidence="6">
    <location>
        <position position="1"/>
    </location>
</feature>
<evidence type="ECO:0000256" key="1">
    <source>
        <dbReference type="ARBA" id="ARBA00004141"/>
    </source>
</evidence>
<feature type="transmembrane region" description="Helical" evidence="5">
    <location>
        <begin position="25"/>
        <end position="46"/>
    </location>
</feature>
<dbReference type="Proteomes" id="UP000290759">
    <property type="component" value="Unassembled WGS sequence"/>
</dbReference>
<dbReference type="InterPro" id="IPR036259">
    <property type="entry name" value="MFS_trans_sf"/>
</dbReference>
<dbReference type="SUPFAM" id="SSF103473">
    <property type="entry name" value="MFS general substrate transporter"/>
    <property type="match status" value="1"/>
</dbReference>
<dbReference type="Pfam" id="PF07690">
    <property type="entry name" value="MFS_1"/>
    <property type="match status" value="1"/>
</dbReference>
<dbReference type="RefSeq" id="WP_129230150.1">
    <property type="nucleotide sequence ID" value="NZ_QYBB01000112.1"/>
</dbReference>
<dbReference type="GO" id="GO:0022857">
    <property type="term" value="F:transmembrane transporter activity"/>
    <property type="evidence" value="ECO:0007669"/>
    <property type="project" value="InterPro"/>
</dbReference>
<feature type="transmembrane region" description="Helical" evidence="5">
    <location>
        <begin position="155"/>
        <end position="178"/>
    </location>
</feature>
<evidence type="ECO:0000256" key="2">
    <source>
        <dbReference type="ARBA" id="ARBA00022692"/>
    </source>
</evidence>
<protein>
    <submittedName>
        <fullName evidence="6">MFS transporter</fullName>
    </submittedName>
</protein>
<feature type="transmembrane region" description="Helical" evidence="5">
    <location>
        <begin position="190"/>
        <end position="211"/>
    </location>
</feature>
<keyword evidence="3 5" id="KW-1133">Transmembrane helix</keyword>
<feature type="transmembrane region" description="Helical" evidence="5">
    <location>
        <begin position="58"/>
        <end position="79"/>
    </location>
</feature>
<dbReference type="GO" id="GO:0005886">
    <property type="term" value="C:plasma membrane"/>
    <property type="evidence" value="ECO:0007669"/>
    <property type="project" value="TreeGrafter"/>
</dbReference>
<feature type="transmembrane region" description="Helical" evidence="5">
    <location>
        <begin position="91"/>
        <end position="109"/>
    </location>
</feature>
<dbReference type="PANTHER" id="PTHR23501">
    <property type="entry name" value="MAJOR FACILITATOR SUPERFAMILY"/>
    <property type="match status" value="1"/>
</dbReference>
<feature type="transmembrane region" description="Helical" evidence="5">
    <location>
        <begin position="115"/>
        <end position="134"/>
    </location>
</feature>
<dbReference type="InterPro" id="IPR011701">
    <property type="entry name" value="MFS"/>
</dbReference>
<dbReference type="PANTHER" id="PTHR23501:SF1">
    <property type="entry name" value="TRANSPORT PROTEIN HSRA-RELATED"/>
    <property type="match status" value="1"/>
</dbReference>
<organism evidence="6 7">
    <name type="scientific">Lichenibacterium minor</name>
    <dbReference type="NCBI Taxonomy" id="2316528"/>
    <lineage>
        <taxon>Bacteria</taxon>
        <taxon>Pseudomonadati</taxon>
        <taxon>Pseudomonadota</taxon>
        <taxon>Alphaproteobacteria</taxon>
        <taxon>Hyphomicrobiales</taxon>
        <taxon>Lichenihabitantaceae</taxon>
        <taxon>Lichenibacterium</taxon>
    </lineage>
</organism>
<evidence type="ECO:0000256" key="3">
    <source>
        <dbReference type="ARBA" id="ARBA00022989"/>
    </source>
</evidence>
<name>A0A4Q2TXH5_9HYPH</name>
<comment type="subcellular location">
    <subcellularLocation>
        <location evidence="1">Membrane</location>
        <topology evidence="1">Multi-pass membrane protein</topology>
    </subcellularLocation>
</comment>
<evidence type="ECO:0000256" key="4">
    <source>
        <dbReference type="ARBA" id="ARBA00023136"/>
    </source>
</evidence>
<sequence>LAFGLHARRVAHPAVDLRLFRHRSFAVGTLAGGLCRVGLNGAPFLLPLMLQVGFGMSPVASGSLTFVSSIGAVFVRVTAGRLLRWFGFRSVLSWSAVLGALVVAGFALLEPSTPHWAVAAYIFAFGLMRSTQFMTSNTLSYADLPAAELSRATSIGGVLQQLSVSFGVSVAATVLTWLSRHGEALTPARFHETFLLTAIIPLLALPGFLLLKAEDGAEVSRHRTGTARAGA</sequence>
<dbReference type="EMBL" id="QYBB01000112">
    <property type="protein sequence ID" value="RYC28809.1"/>
    <property type="molecule type" value="Genomic_DNA"/>
</dbReference>
<keyword evidence="2 5" id="KW-0812">Transmembrane</keyword>
<dbReference type="OrthoDB" id="9812221at2"/>
<dbReference type="AlphaFoldDB" id="A0A4Q2TXH5"/>
<reference evidence="6 7" key="2">
    <citation type="submission" date="2019-02" db="EMBL/GenBank/DDBJ databases">
        <title>'Lichenibacterium ramalinii' gen. nov. sp. nov., 'Lichenibacterium minor' gen. nov. sp. nov.</title>
        <authorList>
            <person name="Pankratov T."/>
        </authorList>
    </citation>
    <scope>NUCLEOTIDE SEQUENCE [LARGE SCALE GENOMIC DNA]</scope>
    <source>
        <strain evidence="6 7">RmlP026</strain>
    </source>
</reference>
<evidence type="ECO:0000313" key="7">
    <source>
        <dbReference type="Proteomes" id="UP000290759"/>
    </source>
</evidence>
<dbReference type="Gene3D" id="1.20.1250.20">
    <property type="entry name" value="MFS general substrate transporter like domains"/>
    <property type="match status" value="1"/>
</dbReference>
<evidence type="ECO:0000256" key="5">
    <source>
        <dbReference type="SAM" id="Phobius"/>
    </source>
</evidence>
<gene>
    <name evidence="6" type="ORF">D3273_27325</name>
</gene>
<keyword evidence="7" id="KW-1185">Reference proteome</keyword>
<reference evidence="6 7" key="1">
    <citation type="submission" date="2018-12" db="EMBL/GenBank/DDBJ databases">
        <authorList>
            <person name="Grouzdev D.S."/>
            <person name="Krutkina M.S."/>
        </authorList>
    </citation>
    <scope>NUCLEOTIDE SEQUENCE [LARGE SCALE GENOMIC DNA]</scope>
    <source>
        <strain evidence="6 7">RmlP026</strain>
    </source>
</reference>